<comment type="caution">
    <text evidence="1">The sequence shown here is derived from an EMBL/GenBank/DDBJ whole genome shotgun (WGS) entry which is preliminary data.</text>
</comment>
<dbReference type="EMBL" id="MJMN01000035">
    <property type="protein sequence ID" value="OMG80748.1"/>
    <property type="molecule type" value="Genomic_DNA"/>
</dbReference>
<name>A0A1R1JN30_ALCXX</name>
<gene>
    <name evidence="1" type="ORF">BIZ92_12735</name>
</gene>
<organism evidence="1 2">
    <name type="scientific">Alcaligenes xylosoxydans xylosoxydans</name>
    <name type="common">Achromobacter xylosoxidans</name>
    <dbReference type="NCBI Taxonomy" id="85698"/>
    <lineage>
        <taxon>Bacteria</taxon>
        <taxon>Pseudomonadati</taxon>
        <taxon>Pseudomonadota</taxon>
        <taxon>Betaproteobacteria</taxon>
        <taxon>Burkholderiales</taxon>
        <taxon>Alcaligenaceae</taxon>
        <taxon>Achromobacter</taxon>
    </lineage>
</organism>
<reference evidence="1 2" key="1">
    <citation type="submission" date="2016-09" db="EMBL/GenBank/DDBJ databases">
        <title>Phylogenomics of Achromobacter.</title>
        <authorList>
            <person name="Jeukens J."/>
            <person name="Freschi L."/>
            <person name="Vincent A.T."/>
            <person name="Emond-Rheault J.-G."/>
            <person name="Kukavica-Ibrulj I."/>
            <person name="Charette S.J."/>
            <person name="Levesque R.C."/>
        </authorList>
    </citation>
    <scope>NUCLEOTIDE SEQUENCE [LARGE SCALE GENOMIC DNA]</scope>
    <source>
        <strain evidence="1 2">AUS488</strain>
    </source>
</reference>
<dbReference type="Proteomes" id="UP000187251">
    <property type="component" value="Unassembled WGS sequence"/>
</dbReference>
<evidence type="ECO:0000313" key="2">
    <source>
        <dbReference type="Proteomes" id="UP000187251"/>
    </source>
</evidence>
<accession>A0A1R1JN30</accession>
<dbReference type="AlphaFoldDB" id="A0A1R1JN30"/>
<evidence type="ECO:0000313" key="1">
    <source>
        <dbReference type="EMBL" id="OMG80748.1"/>
    </source>
</evidence>
<sequence length="65" mass="7204">MADHVEQLRLTLLDSGAGDCADAHLLPILVELLLLARRHSSPGDMRAVHTEIERQGLHAWTPSRL</sequence>
<protein>
    <submittedName>
        <fullName evidence="1">Uncharacterized protein</fullName>
    </submittedName>
</protein>
<proteinExistence type="predicted"/>